<dbReference type="PANTHER" id="PTHR35140">
    <property type="entry name" value="MITOTIC CHECK POINT PROTEIN BFA1"/>
    <property type="match status" value="1"/>
</dbReference>
<evidence type="ECO:0000313" key="3">
    <source>
        <dbReference type="EMBL" id="RDW26591.1"/>
    </source>
</evidence>
<dbReference type="Proteomes" id="UP000182444">
    <property type="component" value="Chromosome 1D"/>
</dbReference>
<dbReference type="VEuPathDB" id="FungiDB:YALI1_D18833g"/>
<accession>A0A1H6PXR8</accession>
<dbReference type="Proteomes" id="UP000256601">
    <property type="component" value="Unassembled WGS sequence"/>
</dbReference>
<dbReference type="GeneID" id="2910758"/>
<dbReference type="eggNOG" id="ENOG502QX1K">
    <property type="taxonomic scope" value="Eukaryota"/>
</dbReference>
<dbReference type="KEGG" id="yli:2910758"/>
<dbReference type="VEuPathDB" id="FungiDB:YALI0_D15378g"/>
<reference evidence="3 5" key="2">
    <citation type="submission" date="2018-07" db="EMBL/GenBank/DDBJ databases">
        <title>Draft Genome Assemblies for Five Robust Yarrowia lipolytica Strains Exhibiting High Lipid Production and Pentose Sugar Utilization and Sugar Alcohol Secretion from Undetoxified Lignocellulosic Biomass Hydrolysates.</title>
        <authorList>
            <consortium name="DOE Joint Genome Institute"/>
            <person name="Walker C."/>
            <person name="Ryu S."/>
            <person name="Na H."/>
            <person name="Zane M."/>
            <person name="LaButti K."/>
            <person name="Lipzen A."/>
            <person name="Haridas S."/>
            <person name="Barry K."/>
            <person name="Grigoriev I.V."/>
            <person name="Quarterman J."/>
            <person name="Slininger P."/>
            <person name="Dien B."/>
            <person name="Trinh C.T."/>
        </authorList>
    </citation>
    <scope>NUCLEOTIDE SEQUENCE [LARGE SCALE GENOMIC DNA]</scope>
    <source>
        <strain evidence="3 5">YB392</strain>
    </source>
</reference>
<dbReference type="OMA" id="WFNTEPE"/>
<reference evidence="2 4" key="1">
    <citation type="journal article" date="2016" name="PLoS ONE">
        <title>Sequence Assembly of Yarrowia lipolytica Strain W29/CLIB89 Shows Transposable Element Diversity.</title>
        <authorList>
            <person name="Magnan C."/>
            <person name="Yu J."/>
            <person name="Chang I."/>
            <person name="Jahn E."/>
            <person name="Kanomata Y."/>
            <person name="Wu J."/>
            <person name="Zeller M."/>
            <person name="Oakes M."/>
            <person name="Baldi P."/>
            <person name="Sandmeyer S."/>
        </authorList>
    </citation>
    <scope>NUCLEOTIDE SEQUENCE [LARGE SCALE GENOMIC DNA]</scope>
    <source>
        <strain evidence="2">CLIB89</strain>
        <strain evidence="4">CLIB89(W29)</strain>
    </source>
</reference>
<gene>
    <name evidence="3" type="ORF">B0I71DRAFT_130651</name>
    <name evidence="2" type="ORF">YALI1_D18833g</name>
</gene>
<dbReference type="RefSeq" id="XP_502858.1">
    <property type="nucleotide sequence ID" value="XM_502858.1"/>
</dbReference>
<evidence type="ECO:0000256" key="1">
    <source>
        <dbReference type="SAM" id="MobiDB-lite"/>
    </source>
</evidence>
<dbReference type="EMBL" id="KZ858977">
    <property type="protein sequence ID" value="RDW26591.1"/>
    <property type="molecule type" value="Genomic_DNA"/>
</dbReference>
<feature type="compositionally biased region" description="Low complexity" evidence="1">
    <location>
        <begin position="168"/>
        <end position="179"/>
    </location>
</feature>
<feature type="compositionally biased region" description="Polar residues" evidence="1">
    <location>
        <begin position="274"/>
        <end position="283"/>
    </location>
</feature>
<dbReference type="GO" id="GO:0044732">
    <property type="term" value="C:mitotic spindle pole body"/>
    <property type="evidence" value="ECO:0007669"/>
    <property type="project" value="TreeGrafter"/>
</dbReference>
<feature type="region of interest" description="Disordered" evidence="1">
    <location>
        <begin position="19"/>
        <end position="53"/>
    </location>
</feature>
<dbReference type="OrthoDB" id="19159at2759"/>
<proteinExistence type="predicted"/>
<dbReference type="GO" id="GO:0005096">
    <property type="term" value="F:GTPase activator activity"/>
    <property type="evidence" value="ECO:0007669"/>
    <property type="project" value="InterPro"/>
</dbReference>
<organism evidence="2 4">
    <name type="scientific">Yarrowia lipolytica</name>
    <name type="common">Candida lipolytica</name>
    <dbReference type="NCBI Taxonomy" id="4952"/>
    <lineage>
        <taxon>Eukaryota</taxon>
        <taxon>Fungi</taxon>
        <taxon>Dikarya</taxon>
        <taxon>Ascomycota</taxon>
        <taxon>Saccharomycotina</taxon>
        <taxon>Dipodascomycetes</taxon>
        <taxon>Dipodascales</taxon>
        <taxon>Dipodascales incertae sedis</taxon>
        <taxon>Yarrowia</taxon>
    </lineage>
</organism>
<dbReference type="GO" id="GO:1990334">
    <property type="term" value="C:Bfa1-Bub2 complex"/>
    <property type="evidence" value="ECO:0007669"/>
    <property type="project" value="InterPro"/>
</dbReference>
<feature type="region of interest" description="Disordered" evidence="1">
    <location>
        <begin position="265"/>
        <end position="297"/>
    </location>
</feature>
<feature type="compositionally biased region" description="Gly residues" evidence="1">
    <location>
        <begin position="430"/>
        <end position="440"/>
    </location>
</feature>
<feature type="compositionally biased region" description="Polar residues" evidence="1">
    <location>
        <begin position="99"/>
        <end position="113"/>
    </location>
</feature>
<evidence type="ECO:0000313" key="5">
    <source>
        <dbReference type="Proteomes" id="UP000256601"/>
    </source>
</evidence>
<protein>
    <submittedName>
        <fullName evidence="2">Uncharacterized protein</fullName>
    </submittedName>
</protein>
<dbReference type="InterPro" id="IPR034586">
    <property type="entry name" value="Bfa1/Byr4"/>
</dbReference>
<dbReference type="GO" id="GO:0031578">
    <property type="term" value="P:mitotic spindle orientation checkpoint signaling"/>
    <property type="evidence" value="ECO:0007669"/>
    <property type="project" value="TreeGrafter"/>
</dbReference>
<feature type="region of interest" description="Disordered" evidence="1">
    <location>
        <begin position="407"/>
        <end position="441"/>
    </location>
</feature>
<feature type="region of interest" description="Disordered" evidence="1">
    <location>
        <begin position="80"/>
        <end position="197"/>
    </location>
</feature>
<dbReference type="EMBL" id="CP017556">
    <property type="protein sequence ID" value="AOW04104.1"/>
    <property type="molecule type" value="Genomic_DNA"/>
</dbReference>
<dbReference type="PANTHER" id="PTHR35140:SF1">
    <property type="entry name" value="MITOTIC CHECK POINT PROTEIN BFA1"/>
    <property type="match status" value="1"/>
</dbReference>
<dbReference type="AlphaFoldDB" id="A0A1H6PXR8"/>
<name>A0A1H6PXR8_YARLL</name>
<evidence type="ECO:0000313" key="2">
    <source>
        <dbReference type="EMBL" id="AOW04104.1"/>
    </source>
</evidence>
<evidence type="ECO:0000313" key="4">
    <source>
        <dbReference type="Proteomes" id="UP000182444"/>
    </source>
</evidence>
<sequence>MENWDDDFGDEADLVLRASTSTVSSSEDNDFGGLIHKLGSNATSTTKSPIKRPVTNMKNFRSLDDMPDFTTLQTVLSDDDLEGFDDFPTIKGKPLTLKPQISIQKSNKTTQGKHQSRDTDWGDDFEDGFDLPTDFTPLSVRKKTIYPSGLDVPEPVTPTRSPSKGRESPSTSIFSPASSHYSETDAPEGDMCEGFDLPNLDNIDLGKVLEERQRVAEAEAEAEAAQWQQKPAQDDFFDGIELNDDSFVNVKSTVNKNILKNGKSVGKLQKRRASQNTSGSTMRGLSHMPSLPSLKPALRVNPSPKLASNTRQIRPAQSMVNIRDRRKQDTVKVDSLESLRKYNTVKTLSRPKSRIQFDGFELDDLDDLDVARDAPRDFGTVTRDSVKPLEAYRESTVRNPTYASMLKAKGPTSRESGGSRDGTIKARDLGGAGPRDGGGTVRVREPRFRAKRGLIRPLGTHFTPPTNSSMSFNPTTMLWEGNDVDLKRFESAKPALLAFKSTKGAQVVGNMYFDPVKLCWKSMEVDIDELEGLEDLEEEPTSIGFGGRGFSGAADGHEFDLSDEFVSKLKHQEERWNRKTAGWFEVGAKFDRDYLWDLRKLITNTAKK</sequence>